<protein>
    <submittedName>
        <fullName evidence="1">Uncharacterized protein</fullName>
    </submittedName>
</protein>
<dbReference type="EMBL" id="HACG01036387">
    <property type="protein sequence ID" value="CEK83252.1"/>
    <property type="molecule type" value="Transcribed_RNA"/>
</dbReference>
<reference evidence="1" key="1">
    <citation type="submission" date="2014-12" db="EMBL/GenBank/DDBJ databases">
        <title>Insight into the proteome of Arion vulgaris.</title>
        <authorList>
            <person name="Aradska J."/>
            <person name="Bulat T."/>
            <person name="Smidak R."/>
            <person name="Sarate P."/>
            <person name="Gangsoo J."/>
            <person name="Sialana F."/>
            <person name="Bilban M."/>
            <person name="Lubec G."/>
        </authorList>
    </citation>
    <scope>NUCLEOTIDE SEQUENCE</scope>
    <source>
        <tissue evidence="1">Skin</tissue>
    </source>
</reference>
<accession>A0A0B7ARP1</accession>
<dbReference type="AlphaFoldDB" id="A0A0B7ARP1"/>
<sequence length="51" mass="5783">MEMIGNKDDSNKIMHIPGGKGIGVKNGHLTKQWRSHIYVLSNMCCQKTIRI</sequence>
<name>A0A0B7ARP1_9EUPU</name>
<gene>
    <name evidence="1" type="primary">ORF136086</name>
</gene>
<organism evidence="1">
    <name type="scientific">Arion vulgaris</name>
    <dbReference type="NCBI Taxonomy" id="1028688"/>
    <lineage>
        <taxon>Eukaryota</taxon>
        <taxon>Metazoa</taxon>
        <taxon>Spiralia</taxon>
        <taxon>Lophotrochozoa</taxon>
        <taxon>Mollusca</taxon>
        <taxon>Gastropoda</taxon>
        <taxon>Heterobranchia</taxon>
        <taxon>Euthyneura</taxon>
        <taxon>Panpulmonata</taxon>
        <taxon>Eupulmonata</taxon>
        <taxon>Stylommatophora</taxon>
        <taxon>Helicina</taxon>
        <taxon>Arionoidea</taxon>
        <taxon>Arionidae</taxon>
        <taxon>Arion</taxon>
    </lineage>
</organism>
<proteinExistence type="predicted"/>
<evidence type="ECO:0000313" key="1">
    <source>
        <dbReference type="EMBL" id="CEK83252.1"/>
    </source>
</evidence>